<name>A0A7M2T0V4_STRCW</name>
<organism evidence="2 3">
    <name type="scientific">Streptomyces chromofuscus</name>
    <dbReference type="NCBI Taxonomy" id="42881"/>
    <lineage>
        <taxon>Bacteria</taxon>
        <taxon>Bacillati</taxon>
        <taxon>Actinomycetota</taxon>
        <taxon>Actinomycetes</taxon>
        <taxon>Kitasatosporales</taxon>
        <taxon>Streptomycetaceae</taxon>
        <taxon>Streptomyces</taxon>
    </lineage>
</organism>
<sequence length="140" mass="14840">MNLGVIAAVFELCAGLGAVVWGVNLGAHGLREHQRKVTQEVEILDSVQLPTGVSYRFTPVGAVTDGAQSSVTAKEYSGTPRTFTDPNFSAGDRVLIDFDPGYQLFFYPAGRYPRARLWPVALTAVVIGSASAALGGVNLL</sequence>
<dbReference type="RefSeq" id="WP_189695895.1">
    <property type="nucleotide sequence ID" value="NZ_BMTA01000001.1"/>
</dbReference>
<dbReference type="AlphaFoldDB" id="A0A7M2T0V4"/>
<dbReference type="EMBL" id="CP063374">
    <property type="protein sequence ID" value="QOV41964.1"/>
    <property type="molecule type" value="Genomic_DNA"/>
</dbReference>
<evidence type="ECO:0008006" key="4">
    <source>
        <dbReference type="Google" id="ProtNLM"/>
    </source>
</evidence>
<accession>A0A7M2T0V4</accession>
<evidence type="ECO:0000313" key="2">
    <source>
        <dbReference type="EMBL" id="QOV41964.1"/>
    </source>
</evidence>
<dbReference type="Proteomes" id="UP000594008">
    <property type="component" value="Chromosome"/>
</dbReference>
<protein>
    <recommendedName>
        <fullName evidence="4">DUF3592 domain-containing protein</fullName>
    </recommendedName>
</protein>
<keyword evidence="1" id="KW-1133">Transmembrane helix</keyword>
<feature type="transmembrane region" description="Helical" evidence="1">
    <location>
        <begin position="117"/>
        <end position="137"/>
    </location>
</feature>
<dbReference type="KEGG" id="schf:IPT68_18945"/>
<reference evidence="2 3" key="1">
    <citation type="submission" date="2020-10" db="EMBL/GenBank/DDBJ databases">
        <title>Streptomyces chromofuscus complate genome analysis.</title>
        <authorList>
            <person name="Anwar N."/>
        </authorList>
    </citation>
    <scope>NUCLEOTIDE SEQUENCE [LARGE SCALE GENOMIC DNA]</scope>
    <source>
        <strain evidence="2 3">DSM 40273</strain>
    </source>
</reference>
<keyword evidence="3" id="KW-1185">Reference proteome</keyword>
<evidence type="ECO:0000313" key="3">
    <source>
        <dbReference type="Proteomes" id="UP000594008"/>
    </source>
</evidence>
<feature type="transmembrane region" description="Helical" evidence="1">
    <location>
        <begin position="6"/>
        <end position="27"/>
    </location>
</feature>
<keyword evidence="1" id="KW-0472">Membrane</keyword>
<evidence type="ECO:0000256" key="1">
    <source>
        <dbReference type="SAM" id="Phobius"/>
    </source>
</evidence>
<proteinExistence type="predicted"/>
<gene>
    <name evidence="2" type="ORF">IPT68_18945</name>
</gene>
<keyword evidence="1" id="KW-0812">Transmembrane</keyword>